<reference evidence="5" key="1">
    <citation type="submission" date="2021-04" db="EMBL/GenBank/DDBJ databases">
        <title>Genome based classification of Actinospica acidithermotolerans sp. nov., an actinobacterium isolated from an Indonesian hot spring.</title>
        <authorList>
            <person name="Kusuma A.B."/>
            <person name="Putra K.E."/>
            <person name="Nafisah S."/>
            <person name="Loh J."/>
            <person name="Nouioui I."/>
            <person name="Goodfellow M."/>
        </authorList>
    </citation>
    <scope>NUCLEOTIDE SEQUENCE</scope>
    <source>
        <strain evidence="5">MGRD01-02</strain>
    </source>
</reference>
<dbReference type="Pfam" id="PF07702">
    <property type="entry name" value="UTRA"/>
    <property type="match status" value="1"/>
</dbReference>
<evidence type="ECO:0000256" key="2">
    <source>
        <dbReference type="ARBA" id="ARBA00023125"/>
    </source>
</evidence>
<evidence type="ECO:0000313" key="6">
    <source>
        <dbReference type="Proteomes" id="UP000676325"/>
    </source>
</evidence>
<dbReference type="GO" id="GO:0045892">
    <property type="term" value="P:negative regulation of DNA-templated transcription"/>
    <property type="evidence" value="ECO:0007669"/>
    <property type="project" value="TreeGrafter"/>
</dbReference>
<evidence type="ECO:0000256" key="1">
    <source>
        <dbReference type="ARBA" id="ARBA00023015"/>
    </source>
</evidence>
<accession>A0A941EJD3</accession>
<organism evidence="5 6">
    <name type="scientific">Actinospica acidithermotolerans</name>
    <dbReference type="NCBI Taxonomy" id="2828514"/>
    <lineage>
        <taxon>Bacteria</taxon>
        <taxon>Bacillati</taxon>
        <taxon>Actinomycetota</taxon>
        <taxon>Actinomycetes</taxon>
        <taxon>Catenulisporales</taxon>
        <taxon>Actinospicaceae</taxon>
        <taxon>Actinospica</taxon>
    </lineage>
</organism>
<dbReference type="PANTHER" id="PTHR44846">
    <property type="entry name" value="MANNOSYL-D-GLYCERATE TRANSPORT/METABOLISM SYSTEM REPRESSOR MNGR-RELATED"/>
    <property type="match status" value="1"/>
</dbReference>
<dbReference type="Pfam" id="PF00392">
    <property type="entry name" value="GntR"/>
    <property type="match status" value="1"/>
</dbReference>
<dbReference type="EMBL" id="JAGSOH010000118">
    <property type="protein sequence ID" value="MBR7830169.1"/>
    <property type="molecule type" value="Genomic_DNA"/>
</dbReference>
<dbReference type="SMART" id="SM00866">
    <property type="entry name" value="UTRA"/>
    <property type="match status" value="1"/>
</dbReference>
<name>A0A941EJD3_9ACTN</name>
<dbReference type="SUPFAM" id="SSF46785">
    <property type="entry name" value="Winged helix' DNA-binding domain"/>
    <property type="match status" value="1"/>
</dbReference>
<keyword evidence="6" id="KW-1185">Reference proteome</keyword>
<keyword evidence="1" id="KW-0805">Transcription regulation</keyword>
<keyword evidence="2" id="KW-0238">DNA-binding</keyword>
<protein>
    <submittedName>
        <fullName evidence="5">GntR family transcriptional regulator</fullName>
    </submittedName>
</protein>
<gene>
    <name evidence="5" type="ORF">KDK95_27950</name>
</gene>
<dbReference type="InterPro" id="IPR036390">
    <property type="entry name" value="WH_DNA-bd_sf"/>
</dbReference>
<dbReference type="SUPFAM" id="SSF64288">
    <property type="entry name" value="Chorismate lyase-like"/>
    <property type="match status" value="1"/>
</dbReference>
<keyword evidence="3" id="KW-0804">Transcription</keyword>
<dbReference type="InterPro" id="IPR036388">
    <property type="entry name" value="WH-like_DNA-bd_sf"/>
</dbReference>
<dbReference type="InterPro" id="IPR000524">
    <property type="entry name" value="Tscrpt_reg_HTH_GntR"/>
</dbReference>
<dbReference type="Gene3D" id="3.40.1410.10">
    <property type="entry name" value="Chorismate lyase-like"/>
    <property type="match status" value="1"/>
</dbReference>
<evidence type="ECO:0000256" key="3">
    <source>
        <dbReference type="ARBA" id="ARBA00023163"/>
    </source>
</evidence>
<proteinExistence type="predicted"/>
<dbReference type="GO" id="GO:0003700">
    <property type="term" value="F:DNA-binding transcription factor activity"/>
    <property type="evidence" value="ECO:0007669"/>
    <property type="project" value="InterPro"/>
</dbReference>
<dbReference type="PANTHER" id="PTHR44846:SF17">
    <property type="entry name" value="GNTR-FAMILY TRANSCRIPTIONAL REGULATOR"/>
    <property type="match status" value="1"/>
</dbReference>
<dbReference type="InterPro" id="IPR028978">
    <property type="entry name" value="Chorismate_lyase_/UTRA_dom_sf"/>
</dbReference>
<dbReference type="InterPro" id="IPR050679">
    <property type="entry name" value="Bact_HTH_transcr_reg"/>
</dbReference>
<dbReference type="AlphaFoldDB" id="A0A941EJD3"/>
<feature type="domain" description="HTH gntR-type" evidence="4">
    <location>
        <begin position="2"/>
        <end position="70"/>
    </location>
</feature>
<dbReference type="InterPro" id="IPR011663">
    <property type="entry name" value="UTRA"/>
</dbReference>
<dbReference type="GO" id="GO:0003677">
    <property type="term" value="F:DNA binding"/>
    <property type="evidence" value="ECO:0007669"/>
    <property type="project" value="UniProtKB-KW"/>
</dbReference>
<sequence length="253" mass="27407">MALRYREIADDLRRRMDGGEFPPGSRLPTYDELRVHYATGRGTIGSAVEVLEAEGRVRPLKKVGLTVLAPAEREPLAPDGPLRRDQDGRLGALAWIPLAPPVIERRPADPELAAALAVPAGEPVTVIEIVLARAGQEPGAGGQDCGQVPAALETWHLPGWLAVKDQIAAVQLSPELLEREFARAGHGPVAWSEQTAGRLPAPAEAKALRISERTPLLTFRVRTTSAEGRALSVCETRVSADRFQLQRDLQPRD</sequence>
<evidence type="ECO:0000259" key="4">
    <source>
        <dbReference type="PROSITE" id="PS50949"/>
    </source>
</evidence>
<dbReference type="PROSITE" id="PS50949">
    <property type="entry name" value="HTH_GNTR"/>
    <property type="match status" value="1"/>
</dbReference>
<dbReference type="SMART" id="SM00345">
    <property type="entry name" value="HTH_GNTR"/>
    <property type="match status" value="1"/>
</dbReference>
<dbReference type="Gene3D" id="1.10.10.10">
    <property type="entry name" value="Winged helix-like DNA-binding domain superfamily/Winged helix DNA-binding domain"/>
    <property type="match status" value="1"/>
</dbReference>
<evidence type="ECO:0000313" key="5">
    <source>
        <dbReference type="EMBL" id="MBR7830169.1"/>
    </source>
</evidence>
<dbReference type="RefSeq" id="WP_212521298.1">
    <property type="nucleotide sequence ID" value="NZ_JAGSOH010000118.1"/>
</dbReference>
<dbReference type="Proteomes" id="UP000676325">
    <property type="component" value="Unassembled WGS sequence"/>
</dbReference>
<comment type="caution">
    <text evidence="5">The sequence shown here is derived from an EMBL/GenBank/DDBJ whole genome shotgun (WGS) entry which is preliminary data.</text>
</comment>